<feature type="transmembrane region" description="Helical" evidence="1">
    <location>
        <begin position="54"/>
        <end position="74"/>
    </location>
</feature>
<keyword evidence="3" id="KW-1185">Reference proteome</keyword>
<organism evidence="2 3">
    <name type="scientific">Caulobacter segnis</name>
    <dbReference type="NCBI Taxonomy" id="88688"/>
    <lineage>
        <taxon>Bacteria</taxon>
        <taxon>Pseudomonadati</taxon>
        <taxon>Pseudomonadota</taxon>
        <taxon>Alphaproteobacteria</taxon>
        <taxon>Caulobacterales</taxon>
        <taxon>Caulobacteraceae</taxon>
        <taxon>Caulobacter</taxon>
    </lineage>
</organism>
<gene>
    <name evidence="2" type="ORF">B7G68_14780</name>
</gene>
<keyword evidence="1" id="KW-0812">Transmembrane</keyword>
<dbReference type="EMBL" id="CP027850">
    <property type="protein sequence ID" value="AVQ03001.1"/>
    <property type="molecule type" value="Genomic_DNA"/>
</dbReference>
<evidence type="ECO:0000313" key="2">
    <source>
        <dbReference type="EMBL" id="AVQ03001.1"/>
    </source>
</evidence>
<evidence type="ECO:0000313" key="3">
    <source>
        <dbReference type="Proteomes" id="UP000240527"/>
    </source>
</evidence>
<feature type="transmembrane region" description="Helical" evidence="1">
    <location>
        <begin position="29"/>
        <end position="47"/>
    </location>
</feature>
<evidence type="ECO:0000256" key="1">
    <source>
        <dbReference type="SAM" id="Phobius"/>
    </source>
</evidence>
<keyword evidence="1" id="KW-1133">Transmembrane helix</keyword>
<reference evidence="2 3" key="1">
    <citation type="journal article" date="2015" name="Biotechnol. Bioeng.">
        <title>Genome sequence and phenotypic characterization of Caulobacter segnis.</title>
        <authorList>
            <person name="Patel S."/>
            <person name="Fletcher B."/>
            <person name="Scott D.C."/>
            <person name="Ely B."/>
        </authorList>
    </citation>
    <scope>NUCLEOTIDE SEQUENCE [LARGE SCALE GENOMIC DNA]</scope>
    <source>
        <strain evidence="2 3">TK0059</strain>
    </source>
</reference>
<accession>A0ABN5IW18</accession>
<sequence>MTNVLVISTRRLVMKKVAHRVGVSRTDRLALGMAASSGAIVTAVCAARDMGGPILAAGVGVGLAVLAAVVLFVFRDRTPAPPTKADDDGAVEALAAL</sequence>
<proteinExistence type="predicted"/>
<name>A0ABN5IW18_9CAUL</name>
<protein>
    <submittedName>
        <fullName evidence="2">Uncharacterized protein</fullName>
    </submittedName>
</protein>
<keyword evidence="1" id="KW-0472">Membrane</keyword>
<dbReference type="Proteomes" id="UP000240527">
    <property type="component" value="Chromosome"/>
</dbReference>